<evidence type="ECO:0000256" key="1">
    <source>
        <dbReference type="ARBA" id="ARBA00008724"/>
    </source>
</evidence>
<protein>
    <recommendedName>
        <fullName evidence="10">Transcriptional regulatory protein</fullName>
    </recommendedName>
</protein>
<organism evidence="9">
    <name type="scientific">marine metagenome</name>
    <dbReference type="NCBI Taxonomy" id="408172"/>
    <lineage>
        <taxon>unclassified sequences</taxon>
        <taxon>metagenomes</taxon>
        <taxon>ecological metagenomes</taxon>
    </lineage>
</organism>
<dbReference type="HAMAP" id="MF_00693">
    <property type="entry name" value="Transcrip_reg_TACO1"/>
    <property type="match status" value="1"/>
</dbReference>
<evidence type="ECO:0000256" key="5">
    <source>
        <dbReference type="ARBA" id="ARBA00023163"/>
    </source>
</evidence>
<dbReference type="InterPro" id="IPR049083">
    <property type="entry name" value="TACO1_YebC_N"/>
</dbReference>
<reference evidence="9" key="1">
    <citation type="submission" date="2018-05" db="EMBL/GenBank/DDBJ databases">
        <authorList>
            <person name="Lanie J.A."/>
            <person name="Ng W.-L."/>
            <person name="Kazmierczak K.M."/>
            <person name="Andrzejewski T.M."/>
            <person name="Davidsen T.M."/>
            <person name="Wayne K.J."/>
            <person name="Tettelin H."/>
            <person name="Glass J.I."/>
            <person name="Rusch D."/>
            <person name="Podicherti R."/>
            <person name="Tsui H.-C.T."/>
            <person name="Winkler M.E."/>
        </authorList>
    </citation>
    <scope>NUCLEOTIDE SEQUENCE</scope>
</reference>
<dbReference type="Gene3D" id="1.10.10.200">
    <property type="match status" value="1"/>
</dbReference>
<dbReference type="Pfam" id="PF01709">
    <property type="entry name" value="Transcrip_reg"/>
    <property type="match status" value="1"/>
</dbReference>
<accession>A0A381UXD0</accession>
<dbReference type="InterPro" id="IPR026564">
    <property type="entry name" value="Transcrip_reg_TACO1-like_dom3"/>
</dbReference>
<dbReference type="SUPFAM" id="SSF75625">
    <property type="entry name" value="YebC-like"/>
    <property type="match status" value="1"/>
</dbReference>
<dbReference type="PANTHER" id="PTHR12532">
    <property type="entry name" value="TRANSLATIONAL ACTIVATOR OF CYTOCHROME C OXIDASE 1"/>
    <property type="match status" value="1"/>
</dbReference>
<dbReference type="InterPro" id="IPR002876">
    <property type="entry name" value="Transcrip_reg_TACO1-like"/>
</dbReference>
<dbReference type="Pfam" id="PF20772">
    <property type="entry name" value="TACO1_YebC_N"/>
    <property type="match status" value="1"/>
</dbReference>
<feature type="compositionally biased region" description="Basic residues" evidence="6">
    <location>
        <begin position="11"/>
        <end position="22"/>
    </location>
</feature>
<dbReference type="NCBIfam" id="NF001030">
    <property type="entry name" value="PRK00110.1"/>
    <property type="match status" value="1"/>
</dbReference>
<dbReference type="FunFam" id="1.10.10.200:FF:000001">
    <property type="entry name" value="Probable transcriptional regulatory protein YebC"/>
    <property type="match status" value="1"/>
</dbReference>
<evidence type="ECO:0000256" key="2">
    <source>
        <dbReference type="ARBA" id="ARBA00022490"/>
    </source>
</evidence>
<dbReference type="GO" id="GO:0005829">
    <property type="term" value="C:cytosol"/>
    <property type="evidence" value="ECO:0007669"/>
    <property type="project" value="TreeGrafter"/>
</dbReference>
<evidence type="ECO:0000313" key="9">
    <source>
        <dbReference type="EMBL" id="SVA32027.1"/>
    </source>
</evidence>
<dbReference type="PANTHER" id="PTHR12532:SF6">
    <property type="entry name" value="TRANSCRIPTIONAL REGULATORY PROTEIN YEBC-RELATED"/>
    <property type="match status" value="1"/>
</dbReference>
<proteinExistence type="inferred from homology"/>
<gene>
    <name evidence="9" type="ORF">METZ01_LOCUS84881</name>
</gene>
<feature type="region of interest" description="Disordered" evidence="6">
    <location>
        <begin position="1"/>
        <end position="22"/>
    </location>
</feature>
<keyword evidence="2" id="KW-0963">Cytoplasm</keyword>
<dbReference type="InterPro" id="IPR029072">
    <property type="entry name" value="YebC-like"/>
</dbReference>
<evidence type="ECO:0000256" key="3">
    <source>
        <dbReference type="ARBA" id="ARBA00023015"/>
    </source>
</evidence>
<dbReference type="AlphaFoldDB" id="A0A381UXD0"/>
<feature type="domain" description="TACO1/YebC-like N-terminal" evidence="8">
    <location>
        <begin position="5"/>
        <end position="76"/>
    </location>
</feature>
<dbReference type="EMBL" id="UINC01007207">
    <property type="protein sequence ID" value="SVA32027.1"/>
    <property type="molecule type" value="Genomic_DNA"/>
</dbReference>
<keyword evidence="5" id="KW-0804">Transcription</keyword>
<dbReference type="InterPro" id="IPR017856">
    <property type="entry name" value="Integrase-like_N"/>
</dbReference>
<evidence type="ECO:0000259" key="8">
    <source>
        <dbReference type="Pfam" id="PF20772"/>
    </source>
</evidence>
<dbReference type="Gene3D" id="3.30.70.980">
    <property type="match status" value="2"/>
</dbReference>
<comment type="similarity">
    <text evidence="1">Belongs to the TACO1 family.</text>
</comment>
<evidence type="ECO:0000256" key="6">
    <source>
        <dbReference type="SAM" id="MobiDB-lite"/>
    </source>
</evidence>
<keyword evidence="3" id="KW-0805">Transcription regulation</keyword>
<dbReference type="NCBIfam" id="TIGR01033">
    <property type="entry name" value="YebC/PmpR family DNA-binding transcriptional regulator"/>
    <property type="match status" value="1"/>
</dbReference>
<keyword evidence="4" id="KW-0238">DNA-binding</keyword>
<evidence type="ECO:0000259" key="7">
    <source>
        <dbReference type="Pfam" id="PF01709"/>
    </source>
</evidence>
<dbReference type="InterPro" id="IPR048300">
    <property type="entry name" value="TACO1_YebC-like_2nd/3rd_dom"/>
</dbReference>
<evidence type="ECO:0008006" key="10">
    <source>
        <dbReference type="Google" id="ProtNLM"/>
    </source>
</evidence>
<evidence type="ECO:0000256" key="4">
    <source>
        <dbReference type="ARBA" id="ARBA00023125"/>
    </source>
</evidence>
<sequence>MAGHSKWANIQHRKGRQDKKRGKLFTKLIREITVAARIGGSDLNSNPRLRTAVDKAKNQSMPKENIDRAISKGTGEGEGFNLEEVTYEGYGPGGVAILIECMTDNKNRTVAEVRYALSKFGGNLGTEGSVAYLFQQVGLISLSGVEDPDRIMEVAIDSGAEDIEHDEGRSMDIITKPADFLNVRDSLLAQGINPEISDVTMRALNDVSIDIEHAESMLKLLDILEDLDDVQAIHSNAEIPNELLERLN</sequence>
<dbReference type="NCBIfam" id="NF009044">
    <property type="entry name" value="PRK12378.1"/>
    <property type="match status" value="1"/>
</dbReference>
<dbReference type="GO" id="GO:0003677">
    <property type="term" value="F:DNA binding"/>
    <property type="evidence" value="ECO:0007669"/>
    <property type="project" value="UniProtKB-KW"/>
</dbReference>
<feature type="domain" description="TACO1/YebC-like second and third" evidence="7">
    <location>
        <begin position="82"/>
        <end position="237"/>
    </location>
</feature>
<name>A0A381UXD0_9ZZZZ</name>